<protein>
    <submittedName>
        <fullName evidence="2">Unspecified product</fullName>
    </submittedName>
</protein>
<comment type="caution">
    <text evidence="2">The sequence shown here is derived from an EMBL/GenBank/DDBJ whole genome shotgun (WGS) entry which is preliminary data.</text>
</comment>
<feature type="region of interest" description="Disordered" evidence="1">
    <location>
        <begin position="1"/>
        <end position="24"/>
    </location>
</feature>
<evidence type="ECO:0000256" key="1">
    <source>
        <dbReference type="SAM" id="MobiDB-lite"/>
    </source>
</evidence>
<organism evidence="2 3">
    <name type="scientific">Leishmania tarentolae</name>
    <name type="common">Sauroleishmania tarentolae</name>
    <dbReference type="NCBI Taxonomy" id="5689"/>
    <lineage>
        <taxon>Eukaryota</taxon>
        <taxon>Discoba</taxon>
        <taxon>Euglenozoa</taxon>
        <taxon>Kinetoplastea</taxon>
        <taxon>Metakinetoplastina</taxon>
        <taxon>Trypanosomatida</taxon>
        <taxon>Trypanosomatidae</taxon>
        <taxon>Leishmaniinae</taxon>
        <taxon>Leishmania</taxon>
        <taxon>lizard Leishmania</taxon>
    </lineage>
</organism>
<reference evidence="2" key="1">
    <citation type="submission" date="2019-11" db="EMBL/GenBank/DDBJ databases">
        <title>Leishmania tarentolae CDS.</title>
        <authorList>
            <person name="Goto Y."/>
            <person name="Yamagishi J."/>
        </authorList>
    </citation>
    <scope>NUCLEOTIDE SEQUENCE [LARGE SCALE GENOMIC DNA]</scope>
    <source>
        <strain evidence="2">Parrot Tar II</strain>
    </source>
</reference>
<keyword evidence="3" id="KW-1185">Reference proteome</keyword>
<dbReference type="AlphaFoldDB" id="A0A640KN36"/>
<proteinExistence type="predicted"/>
<dbReference type="EMBL" id="BLBS01000041">
    <property type="protein sequence ID" value="GET90475.1"/>
    <property type="molecule type" value="Genomic_DNA"/>
</dbReference>
<evidence type="ECO:0000313" key="3">
    <source>
        <dbReference type="Proteomes" id="UP000419144"/>
    </source>
</evidence>
<evidence type="ECO:0000313" key="2">
    <source>
        <dbReference type="EMBL" id="GET90475.1"/>
    </source>
</evidence>
<dbReference type="Proteomes" id="UP000419144">
    <property type="component" value="Unassembled WGS sequence"/>
</dbReference>
<gene>
    <name evidence="2" type="ORF">LtaPh_2919500</name>
</gene>
<accession>A0A640KN36</accession>
<sequence length="35" mass="3678">MAEWSKAGDSSSLLFVGAGSNPAPVTFFFPQTRSS</sequence>
<dbReference type="VEuPathDB" id="TriTrypDB:LtaPh_2919500"/>
<name>A0A640KN36_LEITA</name>